<dbReference type="PANTHER" id="PTHR11999">
    <property type="entry name" value="GROUP II PYRIDOXAL-5-PHOSPHATE DECARBOXYLASE"/>
    <property type="match status" value="1"/>
</dbReference>
<evidence type="ECO:0000256" key="2">
    <source>
        <dbReference type="ARBA" id="ARBA00011738"/>
    </source>
</evidence>
<keyword evidence="5" id="KW-0210">Decarboxylase</keyword>
<keyword evidence="6 9" id="KW-0663">Pyridoxal phosphate</keyword>
<dbReference type="Pfam" id="PF00282">
    <property type="entry name" value="Pyridoxal_deC"/>
    <property type="match status" value="1"/>
</dbReference>
<dbReference type="GO" id="GO:0042423">
    <property type="term" value="P:catecholamine biosynthetic process"/>
    <property type="evidence" value="ECO:0007669"/>
    <property type="project" value="UniProtKB-KW"/>
</dbReference>
<dbReference type="AlphaFoldDB" id="A0AAN8XF89"/>
<dbReference type="PANTHER" id="PTHR11999:SF68">
    <property type="entry name" value="HISTIDINE DECARBOXYLASE"/>
    <property type="match status" value="1"/>
</dbReference>
<proteinExistence type="inferred from homology"/>
<evidence type="ECO:0000256" key="3">
    <source>
        <dbReference type="ARBA" id="ARBA00012320"/>
    </source>
</evidence>
<evidence type="ECO:0000256" key="1">
    <source>
        <dbReference type="ARBA" id="ARBA00001933"/>
    </source>
</evidence>
<dbReference type="InterPro" id="IPR010977">
    <property type="entry name" value="Aromatic_deC"/>
</dbReference>
<comment type="subunit">
    <text evidence="2">Homodimer.</text>
</comment>
<dbReference type="EC" id="4.1.1.22" evidence="3"/>
<dbReference type="GO" id="GO:0001694">
    <property type="term" value="P:histamine biosynthetic process"/>
    <property type="evidence" value="ECO:0007669"/>
    <property type="project" value="TreeGrafter"/>
</dbReference>
<dbReference type="Proteomes" id="UP001381693">
    <property type="component" value="Unassembled WGS sequence"/>
</dbReference>
<dbReference type="EMBL" id="JAXCGZ010004434">
    <property type="protein sequence ID" value="KAK7081791.1"/>
    <property type="molecule type" value="Genomic_DNA"/>
</dbReference>
<evidence type="ECO:0000313" key="11">
    <source>
        <dbReference type="Proteomes" id="UP001381693"/>
    </source>
</evidence>
<evidence type="ECO:0000256" key="7">
    <source>
        <dbReference type="ARBA" id="ARBA00023239"/>
    </source>
</evidence>
<dbReference type="Gene3D" id="3.40.640.10">
    <property type="entry name" value="Type I PLP-dependent aspartate aminotransferase-like (Major domain)"/>
    <property type="match status" value="1"/>
</dbReference>
<keyword evidence="7 9" id="KW-0456">Lyase</keyword>
<dbReference type="InterPro" id="IPR015421">
    <property type="entry name" value="PyrdxlP-dep_Trfase_major"/>
</dbReference>
<comment type="similarity">
    <text evidence="9">Belongs to the group II decarboxylase family.</text>
</comment>
<evidence type="ECO:0000256" key="8">
    <source>
        <dbReference type="ARBA" id="ARBA00039946"/>
    </source>
</evidence>
<organism evidence="10 11">
    <name type="scientific">Halocaridina rubra</name>
    <name type="common">Hawaiian red shrimp</name>
    <dbReference type="NCBI Taxonomy" id="373956"/>
    <lineage>
        <taxon>Eukaryota</taxon>
        <taxon>Metazoa</taxon>
        <taxon>Ecdysozoa</taxon>
        <taxon>Arthropoda</taxon>
        <taxon>Crustacea</taxon>
        <taxon>Multicrustacea</taxon>
        <taxon>Malacostraca</taxon>
        <taxon>Eumalacostraca</taxon>
        <taxon>Eucarida</taxon>
        <taxon>Decapoda</taxon>
        <taxon>Pleocyemata</taxon>
        <taxon>Caridea</taxon>
        <taxon>Atyoidea</taxon>
        <taxon>Atyidae</taxon>
        <taxon>Halocaridina</taxon>
    </lineage>
</organism>
<comment type="caution">
    <text evidence="10">The sequence shown here is derived from an EMBL/GenBank/DDBJ whole genome shotgun (WGS) entry which is preliminary data.</text>
</comment>
<comment type="cofactor">
    <cofactor evidence="1 9">
        <name>pyridoxal 5'-phosphate</name>
        <dbReference type="ChEBI" id="CHEBI:597326"/>
    </cofactor>
</comment>
<keyword evidence="4" id="KW-0127">Catecholamine biosynthesis</keyword>
<evidence type="ECO:0000256" key="6">
    <source>
        <dbReference type="ARBA" id="ARBA00022898"/>
    </source>
</evidence>
<dbReference type="InterPro" id="IPR002129">
    <property type="entry name" value="PyrdxlP-dep_de-COase"/>
</dbReference>
<evidence type="ECO:0000256" key="9">
    <source>
        <dbReference type="RuleBase" id="RU000382"/>
    </source>
</evidence>
<accession>A0AAN8XF89</accession>
<dbReference type="GO" id="GO:0030170">
    <property type="term" value="F:pyridoxal phosphate binding"/>
    <property type="evidence" value="ECO:0007669"/>
    <property type="project" value="InterPro"/>
</dbReference>
<evidence type="ECO:0000256" key="4">
    <source>
        <dbReference type="ARBA" id="ARBA00022584"/>
    </source>
</evidence>
<keyword evidence="11" id="KW-1185">Reference proteome</keyword>
<dbReference type="SUPFAM" id="SSF53383">
    <property type="entry name" value="PLP-dependent transferases"/>
    <property type="match status" value="1"/>
</dbReference>
<dbReference type="GO" id="GO:0004398">
    <property type="term" value="F:histidine decarboxylase activity"/>
    <property type="evidence" value="ECO:0007669"/>
    <property type="project" value="TreeGrafter"/>
</dbReference>
<dbReference type="GO" id="GO:0006548">
    <property type="term" value="P:L-histidine catabolic process"/>
    <property type="evidence" value="ECO:0007669"/>
    <property type="project" value="TreeGrafter"/>
</dbReference>
<evidence type="ECO:0000313" key="10">
    <source>
        <dbReference type="EMBL" id="KAK7081791.1"/>
    </source>
</evidence>
<name>A0AAN8XF89_HALRR</name>
<dbReference type="GO" id="GO:0005737">
    <property type="term" value="C:cytoplasm"/>
    <property type="evidence" value="ECO:0007669"/>
    <property type="project" value="TreeGrafter"/>
</dbReference>
<protein>
    <recommendedName>
        <fullName evidence="8">Histidine decarboxylase</fullName>
        <ecNumber evidence="3">4.1.1.22</ecNumber>
    </recommendedName>
</protein>
<gene>
    <name evidence="10" type="ORF">SK128_016941</name>
</gene>
<dbReference type="InterPro" id="IPR015424">
    <property type="entry name" value="PyrdxlP-dep_Trfase"/>
</dbReference>
<sequence>MHVDAAYAGTAFLCPEFRHFMDWHRVRSFPGLQSVKMDDVSSKGYRPYYSKDGSPKCQSWVKNSGSLHRTFNVDPIYLQHENTGMNYPPILYLDLPEQ</sequence>
<reference evidence="10 11" key="1">
    <citation type="submission" date="2023-11" db="EMBL/GenBank/DDBJ databases">
        <title>Halocaridina rubra genome assembly.</title>
        <authorList>
            <person name="Smith C."/>
        </authorList>
    </citation>
    <scope>NUCLEOTIDE SEQUENCE [LARGE SCALE GENOMIC DNA]</scope>
    <source>
        <strain evidence="10">EP-1</strain>
        <tissue evidence="10">Whole</tissue>
    </source>
</reference>
<evidence type="ECO:0000256" key="5">
    <source>
        <dbReference type="ARBA" id="ARBA00022793"/>
    </source>
</evidence>